<evidence type="ECO:0000313" key="1">
    <source>
        <dbReference type="EMBL" id="CAF3938918.1"/>
    </source>
</evidence>
<gene>
    <name evidence="1" type="ORF">OTI717_LOCUS25757</name>
</gene>
<evidence type="ECO:0000313" key="2">
    <source>
        <dbReference type="Proteomes" id="UP000663823"/>
    </source>
</evidence>
<accession>A0A819JV73</accession>
<reference evidence="1" key="1">
    <citation type="submission" date="2021-02" db="EMBL/GenBank/DDBJ databases">
        <authorList>
            <person name="Nowell W R."/>
        </authorList>
    </citation>
    <scope>NUCLEOTIDE SEQUENCE</scope>
</reference>
<name>A0A819JV73_9BILA</name>
<protein>
    <submittedName>
        <fullName evidence="1">Uncharacterized protein</fullName>
    </submittedName>
</protein>
<proteinExistence type="predicted"/>
<dbReference type="Proteomes" id="UP000663823">
    <property type="component" value="Unassembled WGS sequence"/>
</dbReference>
<comment type="caution">
    <text evidence="1">The sequence shown here is derived from an EMBL/GenBank/DDBJ whole genome shotgun (WGS) entry which is preliminary data.</text>
</comment>
<organism evidence="1 2">
    <name type="scientific">Rotaria sordida</name>
    <dbReference type="NCBI Taxonomy" id="392033"/>
    <lineage>
        <taxon>Eukaryota</taxon>
        <taxon>Metazoa</taxon>
        <taxon>Spiralia</taxon>
        <taxon>Gnathifera</taxon>
        <taxon>Rotifera</taxon>
        <taxon>Eurotatoria</taxon>
        <taxon>Bdelloidea</taxon>
        <taxon>Philodinida</taxon>
        <taxon>Philodinidae</taxon>
        <taxon>Rotaria</taxon>
    </lineage>
</organism>
<sequence length="214" mass="24602">MAYAPLPALDDLSNREWNELTSNLEKTINLCQQLGLLHVYPTKPCPKMHNNWYLGACSTALDECKWRCRTCKSSRSLRKDTFFEDSRLTLQQILDLMMYWCQGLDSHKFISYLITLDVNNNPLQVDMNIFMKSNGELKNMRQFMSLVESYLQCIRAAMQKELSNRTIIVPQAAQQNAQGATYIACPNCPQDSGQYVPCPQCQYVPHIQHPNVAQ</sequence>
<dbReference type="EMBL" id="CAJOAX010005197">
    <property type="protein sequence ID" value="CAF3938918.1"/>
    <property type="molecule type" value="Genomic_DNA"/>
</dbReference>
<dbReference type="AlphaFoldDB" id="A0A819JV73"/>